<dbReference type="RefSeq" id="WP_067645829.1">
    <property type="nucleotide sequence ID" value="NZ_CP015249.1"/>
</dbReference>
<dbReference type="PANTHER" id="PTHR35174:SF3">
    <property type="entry name" value="BLL7171 PROTEIN"/>
    <property type="match status" value="1"/>
</dbReference>
<dbReference type="SUPFAM" id="SSF54909">
    <property type="entry name" value="Dimeric alpha+beta barrel"/>
    <property type="match status" value="1"/>
</dbReference>
<organism evidence="3 4">
    <name type="scientific">Dokdonella koreensis DS-123</name>
    <dbReference type="NCBI Taxonomy" id="1300342"/>
    <lineage>
        <taxon>Bacteria</taxon>
        <taxon>Pseudomonadati</taxon>
        <taxon>Pseudomonadota</taxon>
        <taxon>Gammaproteobacteria</taxon>
        <taxon>Lysobacterales</taxon>
        <taxon>Rhodanobacteraceae</taxon>
        <taxon>Dokdonella</taxon>
    </lineage>
</organism>
<dbReference type="Pfam" id="PF03795">
    <property type="entry name" value="YCII"/>
    <property type="match status" value="1"/>
</dbReference>
<dbReference type="EMBL" id="CP015249">
    <property type="protein sequence ID" value="ANB17545.1"/>
    <property type="molecule type" value="Genomic_DNA"/>
</dbReference>
<comment type="similarity">
    <text evidence="1">Belongs to the YciI family.</text>
</comment>
<proteinExistence type="inferred from homology"/>
<dbReference type="PANTHER" id="PTHR35174">
    <property type="entry name" value="BLL7171 PROTEIN-RELATED"/>
    <property type="match status" value="1"/>
</dbReference>
<sequence>MQFLLLIYNEDALLDALPEGEADAMMRTCLANADGLREEGHLLASQQLESPATAKAVRIRNGTLSVLDGPFAETKEFLGGFNLIEAADYEEAVRIAATFPWARTGCVEVRAVRDMDAVRRRVGAGQAQA</sequence>
<evidence type="ECO:0000313" key="4">
    <source>
        <dbReference type="Proteomes" id="UP000076830"/>
    </source>
</evidence>
<protein>
    <submittedName>
        <fullName evidence="3">YCII-related protein</fullName>
    </submittedName>
</protein>
<dbReference type="STRING" id="1300342.I596_1520"/>
<dbReference type="KEGG" id="dko:I596_1520"/>
<evidence type="ECO:0000256" key="1">
    <source>
        <dbReference type="ARBA" id="ARBA00007689"/>
    </source>
</evidence>
<evidence type="ECO:0000313" key="3">
    <source>
        <dbReference type="EMBL" id="ANB17545.1"/>
    </source>
</evidence>
<dbReference type="Gene3D" id="3.30.70.1060">
    <property type="entry name" value="Dimeric alpha+beta barrel"/>
    <property type="match status" value="1"/>
</dbReference>
<dbReference type="Proteomes" id="UP000076830">
    <property type="component" value="Chromosome"/>
</dbReference>
<reference evidence="3 4" key="1">
    <citation type="submission" date="2016-04" db="EMBL/GenBank/DDBJ databases">
        <title>Complete genome sequence of Dokdonella koreensis DS-123T.</title>
        <authorList>
            <person name="Kim J.F."/>
            <person name="Lee H."/>
            <person name="Kwak M.-J."/>
        </authorList>
    </citation>
    <scope>NUCLEOTIDE SEQUENCE [LARGE SCALE GENOMIC DNA]</scope>
    <source>
        <strain evidence="3 4">DS-123</strain>
    </source>
</reference>
<accession>A0A160DT78</accession>
<name>A0A160DT78_9GAMM</name>
<dbReference type="InterPro" id="IPR005545">
    <property type="entry name" value="YCII"/>
</dbReference>
<gene>
    <name evidence="3" type="ORF">I596_1520</name>
</gene>
<dbReference type="PATRIC" id="fig|1300342.3.peg.1481"/>
<evidence type="ECO:0000259" key="2">
    <source>
        <dbReference type="Pfam" id="PF03795"/>
    </source>
</evidence>
<feature type="domain" description="YCII-related" evidence="2">
    <location>
        <begin position="1"/>
        <end position="115"/>
    </location>
</feature>
<keyword evidence="4" id="KW-1185">Reference proteome</keyword>
<dbReference type="AlphaFoldDB" id="A0A160DT78"/>
<dbReference type="InterPro" id="IPR011008">
    <property type="entry name" value="Dimeric_a/b-barrel"/>
</dbReference>
<dbReference type="OrthoDB" id="9807535at2"/>